<protein>
    <recommendedName>
        <fullName evidence="2">eCIS core domain-containing protein</fullName>
    </recommendedName>
</protein>
<proteinExistence type="predicted"/>
<gene>
    <name evidence="3" type="ordered locus">STAUR_3429</name>
    <name evidence="4" type="ORF">STIAU_4805</name>
</gene>
<evidence type="ECO:0000256" key="1">
    <source>
        <dbReference type="SAM" id="MobiDB-lite"/>
    </source>
</evidence>
<reference evidence="3 5" key="2">
    <citation type="journal article" date="2011" name="Mol. Biol. Evol.">
        <title>Comparative genomic analysis of fruiting body formation in Myxococcales.</title>
        <authorList>
            <person name="Huntley S."/>
            <person name="Hamann N."/>
            <person name="Wegener-Feldbrugge S."/>
            <person name="Treuner-Lange A."/>
            <person name="Kube M."/>
            <person name="Reinhardt R."/>
            <person name="Klages S."/>
            <person name="Muller R."/>
            <person name="Ronning C.M."/>
            <person name="Nierman W.C."/>
            <person name="Sogaard-Andersen L."/>
        </authorList>
    </citation>
    <scope>NUCLEOTIDE SEQUENCE [LARGE SCALE GENOMIC DNA]</scope>
    <source>
        <strain evidence="3 5">DW4/3-1</strain>
    </source>
</reference>
<feature type="domain" description="eCIS core" evidence="2">
    <location>
        <begin position="175"/>
        <end position="240"/>
    </location>
</feature>
<dbReference type="PATRIC" id="fig|378806.16.peg.5106"/>
<evidence type="ECO:0000313" key="3">
    <source>
        <dbReference type="EMBL" id="ADO71219.1"/>
    </source>
</evidence>
<dbReference type="Proteomes" id="UP000032702">
    <property type="component" value="Unassembled WGS sequence"/>
</dbReference>
<dbReference type="KEGG" id="sur:STAUR_3429"/>
<keyword evidence="5" id="KW-1185">Reference proteome</keyword>
<dbReference type="HOGENOM" id="CLU_534106_0_0_7"/>
<dbReference type="Pfam" id="PF13699">
    <property type="entry name" value="eCIS_core"/>
    <property type="match status" value="1"/>
</dbReference>
<dbReference type="OrthoDB" id="5526794at2"/>
<dbReference type="STRING" id="378806.STAUR_3429"/>
<sequence>MSVPGRDASVHHRQGQGAGSVSELPVPRLLPSGEVHGLQCRFPLSVSRGGPCSSFPVTLARHIPFEPSTRVRYPAMSTRQKVPAEMERPEQRPLTHSPLRPPAHSAVEEAGGSEVHPSPSQHVAQLQFLQRTIGNRAVQRLLAGQKPQRQDGPVDSIQKAAARGIQTPSMRLPFLETLQPLFGRHDLSQVQAHVGSEAAASATAMNARAYATGNHVVFAGSPDLRTTAHEVAHVVQQRAGVQLADGVGQAGDAYERHADAVADRVTSRQSAEGLLQRFEADPVSSAIQREERTTSIYNRVGNTNDFRKGMEIIDSTSVSAYVHLSRDAAPGEDSVNTQQQPHFFNGLQEPTKRSQVKVEGAGAQADLSAYTRANNAHITLEGRYAMVMSSLANGFVDLQAVKSGPPVAAQFANLNFGSYADHGDVQKSQRDIFTYISDYAEQATEIVMQRPEAFEGERNELLEQIDAVEAETRDFAYSLIQRSSLRNLDDSDFVHYGGEEWDPLIRDDIE</sequence>
<organism evidence="4 6">
    <name type="scientific">Stigmatella aurantiaca (strain DW4/3-1)</name>
    <dbReference type="NCBI Taxonomy" id="378806"/>
    <lineage>
        <taxon>Bacteria</taxon>
        <taxon>Pseudomonadati</taxon>
        <taxon>Myxococcota</taxon>
        <taxon>Myxococcia</taxon>
        <taxon>Myxococcales</taxon>
        <taxon>Cystobacterineae</taxon>
        <taxon>Archangiaceae</taxon>
        <taxon>Stigmatella</taxon>
    </lineage>
</organism>
<feature type="compositionally biased region" description="Basic and acidic residues" evidence="1">
    <location>
        <begin position="82"/>
        <end position="93"/>
    </location>
</feature>
<dbReference type="Proteomes" id="UP000001351">
    <property type="component" value="Chromosome"/>
</dbReference>
<reference evidence="4 6" key="1">
    <citation type="submission" date="2006-04" db="EMBL/GenBank/DDBJ databases">
        <authorList>
            <person name="Nierman W.C."/>
        </authorList>
    </citation>
    <scope>NUCLEOTIDE SEQUENCE [LARGE SCALE GENOMIC DNA]</scope>
    <source>
        <strain evidence="4 6">DW4/3-1</strain>
    </source>
</reference>
<dbReference type="InterPro" id="IPR025295">
    <property type="entry name" value="eCIS_core_dom"/>
</dbReference>
<evidence type="ECO:0000313" key="6">
    <source>
        <dbReference type="Proteomes" id="UP000032702"/>
    </source>
</evidence>
<evidence type="ECO:0000313" key="4">
    <source>
        <dbReference type="EMBL" id="EAU66035.1"/>
    </source>
</evidence>
<feature type="region of interest" description="Disordered" evidence="1">
    <location>
        <begin position="78"/>
        <end position="120"/>
    </location>
</feature>
<feature type="region of interest" description="Disordered" evidence="1">
    <location>
        <begin position="1"/>
        <end position="25"/>
    </location>
</feature>
<accession>Q08ZY1</accession>
<dbReference type="AlphaFoldDB" id="Q08ZY1"/>
<dbReference type="eggNOG" id="COG1652">
    <property type="taxonomic scope" value="Bacteria"/>
</dbReference>
<evidence type="ECO:0000259" key="2">
    <source>
        <dbReference type="Pfam" id="PF13699"/>
    </source>
</evidence>
<dbReference type="EMBL" id="CP002271">
    <property type="protein sequence ID" value="ADO71219.1"/>
    <property type="molecule type" value="Genomic_DNA"/>
</dbReference>
<dbReference type="EMBL" id="AAMD01000066">
    <property type="protein sequence ID" value="EAU66035.1"/>
    <property type="molecule type" value="Genomic_DNA"/>
</dbReference>
<name>Q08ZY1_STIAD</name>
<evidence type="ECO:0000313" key="5">
    <source>
        <dbReference type="Proteomes" id="UP000001351"/>
    </source>
</evidence>